<dbReference type="AlphaFoldDB" id="A0A150L4V1"/>
<comment type="caution">
    <text evidence="1">The sequence shown here is derived from an EMBL/GenBank/DDBJ whole genome shotgun (WGS) entry which is preliminary data.</text>
</comment>
<dbReference type="EMBL" id="LQYS01000120">
    <property type="protein sequence ID" value="KYD07069.1"/>
    <property type="molecule type" value="Genomic_DNA"/>
</dbReference>
<gene>
    <name evidence="1" type="ORF">B4119_0981</name>
</gene>
<reference evidence="1 2" key="1">
    <citation type="submission" date="2016-01" db="EMBL/GenBank/DDBJ databases">
        <title>Draft Genome Sequences of Seven Thermophilic Sporeformers Isolated from Foods.</title>
        <authorList>
            <person name="Berendsen E.M."/>
            <person name="Wells-Bennik M.H."/>
            <person name="Krawcyk A.O."/>
            <person name="De Jong A."/>
            <person name="Holsappel S."/>
            <person name="Eijlander R.T."/>
            <person name="Kuipers O.P."/>
        </authorList>
    </citation>
    <scope>NUCLEOTIDE SEQUENCE [LARGE SCALE GENOMIC DNA]</scope>
    <source>
        <strain evidence="1 2">B4119</strain>
    </source>
</reference>
<evidence type="ECO:0000313" key="2">
    <source>
        <dbReference type="Proteomes" id="UP000075455"/>
    </source>
</evidence>
<name>A0A150L4V1_9BACL</name>
<evidence type="ECO:0000313" key="1">
    <source>
        <dbReference type="EMBL" id="KYD07069.1"/>
    </source>
</evidence>
<dbReference type="Proteomes" id="UP000075455">
    <property type="component" value="Unassembled WGS sequence"/>
</dbReference>
<accession>A0A150L4V1</accession>
<organism evidence="1 2">
    <name type="scientific">Saccharococcus caldoxylosilyticus</name>
    <dbReference type="NCBI Taxonomy" id="81408"/>
    <lineage>
        <taxon>Bacteria</taxon>
        <taxon>Bacillati</taxon>
        <taxon>Bacillota</taxon>
        <taxon>Bacilli</taxon>
        <taxon>Bacillales</taxon>
        <taxon>Anoxybacillaceae</taxon>
        <taxon>Saccharococcus</taxon>
    </lineage>
</organism>
<sequence>MGEVLFVHGSPRSDDEAIRIHTPEKEVIPMIQQVQQSKKVSF</sequence>
<proteinExistence type="predicted"/>
<protein>
    <submittedName>
        <fullName evidence="1">Uncharacterized protein</fullName>
    </submittedName>
</protein>